<sequence length="204" mass="22105">MDRRHFLAATAAAALTGVAAPAQAAPISLNELSRYLNALGSAEADFTQINNDGTISTGRLYIQRPGRARFDYAEPEETLVMAGGGQVAIFDGKSNVATPETYPLAQTPLNIILESNVDLARRNMVVGHREEGPKTIVTAQDPERPEIGQIELVFTGNPTQLRQWVITDQNGTETTVVLGDMTTGSSLRASLFNIPNEVRRRRGD</sequence>
<dbReference type="STRING" id="641238.SAMN04490244_109131"/>
<protein>
    <submittedName>
        <fullName evidence="3">Outer membrane lipoprotein-sorting protein</fullName>
    </submittedName>
</protein>
<evidence type="ECO:0000256" key="2">
    <source>
        <dbReference type="SAM" id="SignalP"/>
    </source>
</evidence>
<evidence type="ECO:0000256" key="1">
    <source>
        <dbReference type="ARBA" id="ARBA00022729"/>
    </source>
</evidence>
<organism evidence="3 4">
    <name type="scientific">Tranquillimonas rosea</name>
    <dbReference type="NCBI Taxonomy" id="641238"/>
    <lineage>
        <taxon>Bacteria</taxon>
        <taxon>Pseudomonadati</taxon>
        <taxon>Pseudomonadota</taxon>
        <taxon>Alphaproteobacteria</taxon>
        <taxon>Rhodobacterales</taxon>
        <taxon>Roseobacteraceae</taxon>
        <taxon>Tranquillimonas</taxon>
    </lineage>
</organism>
<proteinExistence type="predicted"/>
<gene>
    <name evidence="3" type="ORF">SAMN04490244_109131</name>
</gene>
<evidence type="ECO:0000313" key="4">
    <source>
        <dbReference type="Proteomes" id="UP000198885"/>
    </source>
</evidence>
<dbReference type="RefSeq" id="WP_092695142.1">
    <property type="nucleotide sequence ID" value="NZ_CBDDGO010000004.1"/>
</dbReference>
<dbReference type="InterPro" id="IPR006311">
    <property type="entry name" value="TAT_signal"/>
</dbReference>
<dbReference type="PANTHER" id="PTHR35869">
    <property type="entry name" value="OUTER-MEMBRANE LIPOPROTEIN CARRIER PROTEIN"/>
    <property type="match status" value="1"/>
</dbReference>
<name>A0A1H9W6I1_9RHOB</name>
<dbReference type="PROSITE" id="PS51318">
    <property type="entry name" value="TAT"/>
    <property type="match status" value="1"/>
</dbReference>
<dbReference type="PANTHER" id="PTHR35869:SF1">
    <property type="entry name" value="OUTER-MEMBRANE LIPOPROTEIN CARRIER PROTEIN"/>
    <property type="match status" value="1"/>
</dbReference>
<dbReference type="AlphaFoldDB" id="A0A1H9W6I1"/>
<feature type="signal peptide" evidence="2">
    <location>
        <begin position="1"/>
        <end position="24"/>
    </location>
</feature>
<keyword evidence="4" id="KW-1185">Reference proteome</keyword>
<feature type="chain" id="PRO_5011497780" evidence="2">
    <location>
        <begin position="25"/>
        <end position="204"/>
    </location>
</feature>
<keyword evidence="3" id="KW-0449">Lipoprotein</keyword>
<accession>A0A1H9W6I1</accession>
<dbReference type="CDD" id="cd16325">
    <property type="entry name" value="LolA"/>
    <property type="match status" value="1"/>
</dbReference>
<dbReference type="Pfam" id="PF03548">
    <property type="entry name" value="LolA"/>
    <property type="match status" value="1"/>
</dbReference>
<dbReference type="Proteomes" id="UP000198885">
    <property type="component" value="Unassembled WGS sequence"/>
</dbReference>
<evidence type="ECO:0000313" key="3">
    <source>
        <dbReference type="EMBL" id="SES29465.1"/>
    </source>
</evidence>
<dbReference type="SUPFAM" id="SSF89392">
    <property type="entry name" value="Prokaryotic lipoproteins and lipoprotein localization factors"/>
    <property type="match status" value="1"/>
</dbReference>
<dbReference type="InterPro" id="IPR029046">
    <property type="entry name" value="LolA/LolB/LppX"/>
</dbReference>
<dbReference type="InterPro" id="IPR004564">
    <property type="entry name" value="OM_lipoprot_carrier_LolA-like"/>
</dbReference>
<reference evidence="3 4" key="1">
    <citation type="submission" date="2016-10" db="EMBL/GenBank/DDBJ databases">
        <authorList>
            <person name="de Groot N.N."/>
        </authorList>
    </citation>
    <scope>NUCLEOTIDE SEQUENCE [LARGE SCALE GENOMIC DNA]</scope>
    <source>
        <strain evidence="3 4">DSM 23042</strain>
    </source>
</reference>
<keyword evidence="1 2" id="KW-0732">Signal</keyword>
<dbReference type="Gene3D" id="2.50.20.10">
    <property type="entry name" value="Lipoprotein localisation LolA/LolB/LppX"/>
    <property type="match status" value="1"/>
</dbReference>
<dbReference type="OrthoDB" id="9800501at2"/>
<dbReference type="EMBL" id="FOGU01000009">
    <property type="protein sequence ID" value="SES29465.1"/>
    <property type="molecule type" value="Genomic_DNA"/>
</dbReference>